<keyword evidence="3" id="KW-1185">Reference proteome</keyword>
<feature type="compositionally biased region" description="Gly residues" evidence="1">
    <location>
        <begin position="157"/>
        <end position="170"/>
    </location>
</feature>
<dbReference type="AlphaFoldDB" id="A0A1I5TPP3"/>
<dbReference type="InParanoid" id="A0A1I5TPP3"/>
<protein>
    <submittedName>
        <fullName evidence="2">Uncharacterized protein</fullName>
    </submittedName>
</protein>
<evidence type="ECO:0000256" key="1">
    <source>
        <dbReference type="SAM" id="MobiDB-lite"/>
    </source>
</evidence>
<reference evidence="2 3" key="1">
    <citation type="submission" date="2016-10" db="EMBL/GenBank/DDBJ databases">
        <authorList>
            <person name="de Groot N.N."/>
        </authorList>
    </citation>
    <scope>NUCLEOTIDE SEQUENCE [LARGE SCALE GENOMIC DNA]</scope>
    <source>
        <strain evidence="2 3">DSM 43067</strain>
    </source>
</reference>
<accession>A0A1I5TPP3</accession>
<gene>
    <name evidence="2" type="ORF">SAMN04489713_11876</name>
</gene>
<feature type="region of interest" description="Disordered" evidence="1">
    <location>
        <begin position="152"/>
        <end position="173"/>
    </location>
</feature>
<evidence type="ECO:0000313" key="3">
    <source>
        <dbReference type="Proteomes" id="UP000183413"/>
    </source>
</evidence>
<dbReference type="Proteomes" id="UP000183413">
    <property type="component" value="Unassembled WGS sequence"/>
</dbReference>
<organism evidence="2 3">
    <name type="scientific">Actinomadura madurae</name>
    <dbReference type="NCBI Taxonomy" id="1993"/>
    <lineage>
        <taxon>Bacteria</taxon>
        <taxon>Bacillati</taxon>
        <taxon>Actinomycetota</taxon>
        <taxon>Actinomycetes</taxon>
        <taxon>Streptosporangiales</taxon>
        <taxon>Thermomonosporaceae</taxon>
        <taxon>Actinomadura</taxon>
    </lineage>
</organism>
<name>A0A1I5TPP3_9ACTN</name>
<dbReference type="STRING" id="1993.SAMN04489713_11876"/>
<evidence type="ECO:0000313" key="2">
    <source>
        <dbReference type="EMBL" id="SFP85020.1"/>
    </source>
</evidence>
<dbReference type="EMBL" id="FOVH01000018">
    <property type="protein sequence ID" value="SFP85020.1"/>
    <property type="molecule type" value="Genomic_DNA"/>
</dbReference>
<sequence>MAELDARGELAALRPCVPPPAAGGAVTEEIEALELVRRVAASEVGDGTLVAVEMAVDELASVYARTRPADLLPRIRRHLGYVAALMDVRMTLDERRRLTVVGGWLSFLAATCDIDRGEDLVAGARPRTAVQLAEHADHPEILVGAGDPRLAAAHGGELPGGGPPGAGSAGGRAPHVVRVHAGDRVGRARVGAARPGARAACRGSACAGGAYRAGGGGERAACPLALLEGDAGDYGCGGPRRAGGRCVARGLSRALCVPCTATAVFSGFGRSGGCLRLEGRGPPLRRSGRRGRTPSSA</sequence>
<proteinExistence type="predicted"/>